<sequence length="213" mass="23490">MKQRSRSALLLVGTGVVLSWLAAGCATSSDLEMLNLELSKKLDAQTRTMRAETGSLREQVKSFKGELENLRAQVGTFQLDTRSALELLKEQEVMNGQILHELSTVTTSTRKTIEGYATKMQDQSGKIESMTGEITTQLQSVQQAVSGVKGRIEQFPPLVTALGTEVRSLTETLMGNYELEEAALKDRLRVVEEMKKRFRPLQAHEASGAGAMK</sequence>
<dbReference type="AlphaFoldDB" id="A0AA86N3U0"/>
<dbReference type="Proteomes" id="UP001179121">
    <property type="component" value="Chromosome"/>
</dbReference>
<reference evidence="1" key="1">
    <citation type="submission" date="2022-10" db="EMBL/GenBank/DDBJ databases">
        <authorList>
            <person name="Koch H."/>
        </authorList>
    </citation>
    <scope>NUCLEOTIDE SEQUENCE</scope>
    <source>
        <strain evidence="1">DNF</strain>
    </source>
</reference>
<evidence type="ECO:0008006" key="3">
    <source>
        <dbReference type="Google" id="ProtNLM"/>
    </source>
</evidence>
<evidence type="ECO:0000313" key="2">
    <source>
        <dbReference type="Proteomes" id="UP001179121"/>
    </source>
</evidence>
<keyword evidence="2" id="KW-1185">Reference proteome</keyword>
<evidence type="ECO:0000313" key="1">
    <source>
        <dbReference type="EMBL" id="CAI4034122.1"/>
    </source>
</evidence>
<protein>
    <recommendedName>
        <fullName evidence="3">Lipoprotein</fullName>
    </recommendedName>
</protein>
<dbReference type="KEGG" id="nti:DNFV4_04566"/>
<dbReference type="PROSITE" id="PS51257">
    <property type="entry name" value="PROKAR_LIPOPROTEIN"/>
    <property type="match status" value="1"/>
</dbReference>
<gene>
    <name evidence="1" type="ORF">DNFV4_04566</name>
</gene>
<organism evidence="1 2">
    <name type="scientific">Nitrospira tepida</name>
    <dbReference type="NCBI Taxonomy" id="2973512"/>
    <lineage>
        <taxon>Bacteria</taxon>
        <taxon>Pseudomonadati</taxon>
        <taxon>Nitrospirota</taxon>
        <taxon>Nitrospiria</taxon>
        <taxon>Nitrospirales</taxon>
        <taxon>Nitrospiraceae</taxon>
        <taxon>Nitrospira</taxon>
    </lineage>
</organism>
<name>A0AA86N3U0_9BACT</name>
<dbReference type="EMBL" id="OX365700">
    <property type="protein sequence ID" value="CAI4034122.1"/>
    <property type="molecule type" value="Genomic_DNA"/>
</dbReference>
<proteinExistence type="predicted"/>
<dbReference type="RefSeq" id="WP_289271534.1">
    <property type="nucleotide sequence ID" value="NZ_OX365700.1"/>
</dbReference>
<accession>A0AA86N3U0</accession>